<dbReference type="Pfam" id="PF13671">
    <property type="entry name" value="AAA_33"/>
    <property type="match status" value="1"/>
</dbReference>
<keyword evidence="1" id="KW-0808">Transferase</keyword>
<dbReference type="GO" id="GO:0016301">
    <property type="term" value="F:kinase activity"/>
    <property type="evidence" value="ECO:0007669"/>
    <property type="project" value="UniProtKB-KW"/>
</dbReference>
<dbReference type="PANTHER" id="PTHR43883:SF1">
    <property type="entry name" value="GLUCONOKINASE"/>
    <property type="match status" value="1"/>
</dbReference>
<evidence type="ECO:0000313" key="2">
    <source>
        <dbReference type="Proteomes" id="UP000275356"/>
    </source>
</evidence>
<evidence type="ECO:0000313" key="1">
    <source>
        <dbReference type="EMBL" id="ROR97620.1"/>
    </source>
</evidence>
<proteinExistence type="predicted"/>
<dbReference type="SUPFAM" id="SSF52540">
    <property type="entry name" value="P-loop containing nucleoside triphosphate hydrolases"/>
    <property type="match status" value="1"/>
</dbReference>
<dbReference type="PANTHER" id="PTHR43883">
    <property type="entry name" value="SLR0207 PROTEIN"/>
    <property type="match status" value="1"/>
</dbReference>
<comment type="caution">
    <text evidence="1">The sequence shown here is derived from an EMBL/GenBank/DDBJ whole genome shotgun (WGS) entry which is preliminary data.</text>
</comment>
<dbReference type="Proteomes" id="UP000275356">
    <property type="component" value="Unassembled WGS sequence"/>
</dbReference>
<dbReference type="EMBL" id="RKHQ01000001">
    <property type="protein sequence ID" value="ROR97620.1"/>
    <property type="molecule type" value="Genomic_DNA"/>
</dbReference>
<dbReference type="Gene3D" id="3.40.50.300">
    <property type="entry name" value="P-loop containing nucleotide triphosphate hydrolases"/>
    <property type="match status" value="1"/>
</dbReference>
<protein>
    <submittedName>
        <fullName evidence="1">Putative kinase</fullName>
    </submittedName>
</protein>
<reference evidence="1 2" key="1">
    <citation type="submission" date="2018-11" db="EMBL/GenBank/DDBJ databases">
        <title>Sequencing the genomes of 1000 actinobacteria strains.</title>
        <authorList>
            <person name="Klenk H.-P."/>
        </authorList>
    </citation>
    <scope>NUCLEOTIDE SEQUENCE [LARGE SCALE GENOMIC DNA]</scope>
    <source>
        <strain evidence="1 2">DSM 13521</strain>
    </source>
</reference>
<name>A0A3N2DCV0_9MICO</name>
<keyword evidence="2" id="KW-1185">Reference proteome</keyword>
<dbReference type="OrthoDB" id="2639622at2"/>
<gene>
    <name evidence="1" type="ORF">EDD28_2221</name>
</gene>
<dbReference type="RefSeq" id="WP_123739639.1">
    <property type="nucleotide sequence ID" value="NZ_CALFQU010000006.1"/>
</dbReference>
<dbReference type="InterPro" id="IPR027417">
    <property type="entry name" value="P-loop_NTPase"/>
</dbReference>
<organism evidence="1 2">
    <name type="scientific">Salana multivorans</name>
    <dbReference type="NCBI Taxonomy" id="120377"/>
    <lineage>
        <taxon>Bacteria</taxon>
        <taxon>Bacillati</taxon>
        <taxon>Actinomycetota</taxon>
        <taxon>Actinomycetes</taxon>
        <taxon>Micrococcales</taxon>
        <taxon>Beutenbergiaceae</taxon>
        <taxon>Salana</taxon>
    </lineage>
</organism>
<dbReference type="InterPro" id="IPR052732">
    <property type="entry name" value="Cell-binding_unc_protein"/>
</dbReference>
<accession>A0A3N2DCV0</accession>
<dbReference type="AlphaFoldDB" id="A0A3N2DCV0"/>
<keyword evidence="1" id="KW-0418">Kinase</keyword>
<sequence length="166" mass="18574">MSSVSPATPPVRVVLLCGPAGSGKSYLARAMAREGWVRLSIDELAWEQGLRHHPLPDERLARLNEELQDRLLATVARGDDVVVDASFWSRRRREDYRSLPYPRAVEVEVWYLRTPEPVLRTRIAARTNSGPDDVALTQDVLTGFLAGFEVPTPDEGRLRVIDADEG</sequence>